<reference evidence="2" key="1">
    <citation type="submission" date="2022-11" db="UniProtKB">
        <authorList>
            <consortium name="WormBaseParasite"/>
        </authorList>
    </citation>
    <scope>IDENTIFICATION</scope>
</reference>
<proteinExistence type="predicted"/>
<protein>
    <submittedName>
        <fullName evidence="2">Endoribonuclease</fullName>
    </submittedName>
</protein>
<evidence type="ECO:0000313" key="2">
    <source>
        <dbReference type="WBParaSite" id="PS1159_v2.g14989.t1"/>
    </source>
</evidence>
<sequence length="628" mass="68479">MFNYRQIDKENGHAWAATFKTENRNYRIMKFVVIVALCCGFLWTLSNGFVVIKHLSKYEYETLDSVENGAVAAADVTAILNSLAAADTNGAKSGDITLDYQNQASHHDFSHDNAPNPLFKSVSSSLIGKPTFTALTSLLSQYTTPDSGADETITNTKQTAISAFLTSISSTSVYQTASTFLTSNNLITGDLTTALTNLWFQPFARSGSVKGSSGFKSIFAGETAAGNVIGFNNWVQFYTLEKSSAVNYHGWFDRQKDVQISLQFAWGTNQAMLRNFLVGTSPEFEFLAYTICGLAGTITSGTTRSCAFTLQGNDVTLTVDTVVVNGNTFISSGTPSIGGGSSPITYPTGAPGKTTTKKQGGGTDPNLQTLVDKMWSIDEDKAQPGDIVLDWGNKVSGSSDASPNPLFKSVNENLFNRPVYKELITIYNDSLFVPQVCTAEAAMSGLRKAQLDAYLQLLSNTSVFQEAYKYLQTAGHGGSSFADFYKNTLFPLWFGTYSRCKGPLGSSGWEHVYSGEWKGEEIDGQHNWVRYYLLEKAGQINYHGYYSHENDLIGTFQYTWQSYLKKTGGFFISTSPAFDLSILTTCVLAHSGGNACKFNVDGNYVVVTSYHQQCAAGQCISTAYPSDH</sequence>
<organism evidence="1 2">
    <name type="scientific">Panagrolaimus sp. PS1159</name>
    <dbReference type="NCBI Taxonomy" id="55785"/>
    <lineage>
        <taxon>Eukaryota</taxon>
        <taxon>Metazoa</taxon>
        <taxon>Ecdysozoa</taxon>
        <taxon>Nematoda</taxon>
        <taxon>Chromadorea</taxon>
        <taxon>Rhabditida</taxon>
        <taxon>Tylenchina</taxon>
        <taxon>Panagrolaimomorpha</taxon>
        <taxon>Panagrolaimoidea</taxon>
        <taxon>Panagrolaimidae</taxon>
        <taxon>Panagrolaimus</taxon>
    </lineage>
</organism>
<name>A0AC35FBG0_9BILA</name>
<dbReference type="Proteomes" id="UP000887580">
    <property type="component" value="Unplaced"/>
</dbReference>
<evidence type="ECO:0000313" key="1">
    <source>
        <dbReference type="Proteomes" id="UP000887580"/>
    </source>
</evidence>
<accession>A0AC35FBG0</accession>
<dbReference type="WBParaSite" id="PS1159_v2.g14989.t1">
    <property type="protein sequence ID" value="PS1159_v2.g14989.t1"/>
    <property type="gene ID" value="PS1159_v2.g14989"/>
</dbReference>